<evidence type="ECO:0000259" key="6">
    <source>
        <dbReference type="PROSITE" id="PS50835"/>
    </source>
</evidence>
<dbReference type="InterPro" id="IPR007110">
    <property type="entry name" value="Ig-like_dom"/>
</dbReference>
<gene>
    <name evidence="7" type="ORF">OS493_022412</name>
</gene>
<dbReference type="GO" id="GO:0005886">
    <property type="term" value="C:plasma membrane"/>
    <property type="evidence" value="ECO:0007669"/>
    <property type="project" value="TreeGrafter"/>
</dbReference>
<accession>A0A9W9ZMB0</accession>
<proteinExistence type="predicted"/>
<dbReference type="Proteomes" id="UP001163046">
    <property type="component" value="Unassembled WGS sequence"/>
</dbReference>
<dbReference type="SMART" id="SM00409">
    <property type="entry name" value="IG"/>
    <property type="match status" value="1"/>
</dbReference>
<dbReference type="GO" id="GO:0050839">
    <property type="term" value="F:cell adhesion molecule binding"/>
    <property type="evidence" value="ECO:0007669"/>
    <property type="project" value="TreeGrafter"/>
</dbReference>
<keyword evidence="2" id="KW-0472">Membrane</keyword>
<evidence type="ECO:0000256" key="1">
    <source>
        <dbReference type="ARBA" id="ARBA00004479"/>
    </source>
</evidence>
<dbReference type="GO" id="GO:0005911">
    <property type="term" value="C:cell-cell junction"/>
    <property type="evidence" value="ECO:0007669"/>
    <property type="project" value="TreeGrafter"/>
</dbReference>
<evidence type="ECO:0000313" key="8">
    <source>
        <dbReference type="Proteomes" id="UP001163046"/>
    </source>
</evidence>
<evidence type="ECO:0000313" key="7">
    <source>
        <dbReference type="EMBL" id="KAJ7384307.1"/>
    </source>
</evidence>
<dbReference type="InterPro" id="IPR036179">
    <property type="entry name" value="Ig-like_dom_sf"/>
</dbReference>
<evidence type="ECO:0000256" key="2">
    <source>
        <dbReference type="ARBA" id="ARBA00023136"/>
    </source>
</evidence>
<dbReference type="InterPro" id="IPR003599">
    <property type="entry name" value="Ig_sub"/>
</dbReference>
<evidence type="ECO:0000256" key="3">
    <source>
        <dbReference type="ARBA" id="ARBA00023157"/>
    </source>
</evidence>
<dbReference type="SMART" id="SM00408">
    <property type="entry name" value="IGc2"/>
    <property type="match status" value="1"/>
</dbReference>
<dbReference type="SUPFAM" id="SSF48726">
    <property type="entry name" value="Immunoglobulin"/>
    <property type="match status" value="1"/>
</dbReference>
<protein>
    <recommendedName>
        <fullName evidence="6">Ig-like domain-containing protein</fullName>
    </recommendedName>
</protein>
<keyword evidence="5" id="KW-0393">Immunoglobulin domain</keyword>
<feature type="domain" description="Ig-like" evidence="6">
    <location>
        <begin position="43"/>
        <end position="122"/>
    </location>
</feature>
<dbReference type="PANTHER" id="PTHR11640:SF164">
    <property type="entry name" value="MAM DOMAIN-CONTAINING GLYCOSYLPHOSPHATIDYLINOSITOL ANCHOR PROTEIN 1"/>
    <property type="match status" value="1"/>
</dbReference>
<keyword evidence="3" id="KW-1015">Disulfide bond</keyword>
<dbReference type="AlphaFoldDB" id="A0A9W9ZMB0"/>
<dbReference type="Pfam" id="PF13927">
    <property type="entry name" value="Ig_3"/>
    <property type="match status" value="1"/>
</dbReference>
<dbReference type="EMBL" id="MU825888">
    <property type="protein sequence ID" value="KAJ7384307.1"/>
    <property type="molecule type" value="Genomic_DNA"/>
</dbReference>
<comment type="caution">
    <text evidence="7">The sequence shown here is derived from an EMBL/GenBank/DDBJ whole genome shotgun (WGS) entry which is preliminary data.</text>
</comment>
<dbReference type="GO" id="GO:0098609">
    <property type="term" value="P:cell-cell adhesion"/>
    <property type="evidence" value="ECO:0007669"/>
    <property type="project" value="TreeGrafter"/>
</dbReference>
<dbReference type="Gene3D" id="2.60.40.10">
    <property type="entry name" value="Immunoglobulins"/>
    <property type="match status" value="1"/>
</dbReference>
<keyword evidence="8" id="KW-1185">Reference proteome</keyword>
<dbReference type="PROSITE" id="PS50835">
    <property type="entry name" value="IG_LIKE"/>
    <property type="match status" value="1"/>
</dbReference>
<name>A0A9W9ZMB0_9CNID</name>
<keyword evidence="4" id="KW-0325">Glycoprotein</keyword>
<sequence>MTVNTPSTMYNVSQHYGRYTCMPHNDVGNGTEATAVTLHVNVPAQFTVIPQNVTVNETNPIVVSCDASGFPAPSITWTKHGQGNPVLKELNIHSSNRSDTGIYVCTASNGIGQAQRVRVYVTVQCKSIHPILSWSFIG</sequence>
<dbReference type="OrthoDB" id="5966807at2759"/>
<comment type="subcellular location">
    <subcellularLocation>
        <location evidence="1">Membrane</location>
        <topology evidence="1">Single-pass type I membrane protein</topology>
    </subcellularLocation>
</comment>
<dbReference type="InterPro" id="IPR013783">
    <property type="entry name" value="Ig-like_fold"/>
</dbReference>
<evidence type="ECO:0000256" key="4">
    <source>
        <dbReference type="ARBA" id="ARBA00023180"/>
    </source>
</evidence>
<dbReference type="InterPro" id="IPR051275">
    <property type="entry name" value="Cell_adhesion_signaling"/>
</dbReference>
<evidence type="ECO:0000256" key="5">
    <source>
        <dbReference type="ARBA" id="ARBA00023319"/>
    </source>
</evidence>
<dbReference type="InterPro" id="IPR003598">
    <property type="entry name" value="Ig_sub2"/>
</dbReference>
<reference evidence="7" key="1">
    <citation type="submission" date="2023-01" db="EMBL/GenBank/DDBJ databases">
        <title>Genome assembly of the deep-sea coral Lophelia pertusa.</title>
        <authorList>
            <person name="Herrera S."/>
            <person name="Cordes E."/>
        </authorList>
    </citation>
    <scope>NUCLEOTIDE SEQUENCE</scope>
    <source>
        <strain evidence="7">USNM1676648</strain>
        <tissue evidence="7">Polyp</tissue>
    </source>
</reference>
<dbReference type="PANTHER" id="PTHR11640">
    <property type="entry name" value="NEPHRIN"/>
    <property type="match status" value="1"/>
</dbReference>
<organism evidence="7 8">
    <name type="scientific">Desmophyllum pertusum</name>
    <dbReference type="NCBI Taxonomy" id="174260"/>
    <lineage>
        <taxon>Eukaryota</taxon>
        <taxon>Metazoa</taxon>
        <taxon>Cnidaria</taxon>
        <taxon>Anthozoa</taxon>
        <taxon>Hexacorallia</taxon>
        <taxon>Scleractinia</taxon>
        <taxon>Caryophylliina</taxon>
        <taxon>Caryophylliidae</taxon>
        <taxon>Desmophyllum</taxon>
    </lineage>
</organism>